<feature type="compositionally biased region" description="Pro residues" evidence="1">
    <location>
        <begin position="167"/>
        <end position="181"/>
    </location>
</feature>
<keyword evidence="4" id="KW-1185">Reference proteome</keyword>
<feature type="transmembrane region" description="Helical" evidence="2">
    <location>
        <begin position="96"/>
        <end position="115"/>
    </location>
</feature>
<feature type="transmembrane region" description="Helical" evidence="2">
    <location>
        <begin position="42"/>
        <end position="61"/>
    </location>
</feature>
<evidence type="ECO:0000256" key="2">
    <source>
        <dbReference type="SAM" id="Phobius"/>
    </source>
</evidence>
<keyword evidence="2" id="KW-0812">Transmembrane</keyword>
<evidence type="ECO:0000313" key="3">
    <source>
        <dbReference type="EMBL" id="GIM98240.1"/>
    </source>
</evidence>
<feature type="transmembrane region" description="Helical" evidence="2">
    <location>
        <begin position="67"/>
        <end position="84"/>
    </location>
</feature>
<dbReference type="RefSeq" id="WP_213013861.1">
    <property type="nucleotide sequence ID" value="NZ_BOQN01000206.1"/>
</dbReference>
<feature type="region of interest" description="Disordered" evidence="1">
    <location>
        <begin position="161"/>
        <end position="308"/>
    </location>
</feature>
<dbReference type="AlphaFoldDB" id="A0A919WDG6"/>
<proteinExistence type="predicted"/>
<evidence type="ECO:0008006" key="5">
    <source>
        <dbReference type="Google" id="ProtNLM"/>
    </source>
</evidence>
<protein>
    <recommendedName>
        <fullName evidence="5">DUF2637 domain-containing protein</fullName>
    </recommendedName>
</protein>
<dbReference type="EMBL" id="BOQN01000206">
    <property type="protein sequence ID" value="GIM98240.1"/>
    <property type="molecule type" value="Genomic_DNA"/>
</dbReference>
<organism evidence="3 4">
    <name type="scientific">Paractinoplanes toevensis</name>
    <dbReference type="NCBI Taxonomy" id="571911"/>
    <lineage>
        <taxon>Bacteria</taxon>
        <taxon>Bacillati</taxon>
        <taxon>Actinomycetota</taxon>
        <taxon>Actinomycetes</taxon>
        <taxon>Micromonosporales</taxon>
        <taxon>Micromonosporaceae</taxon>
        <taxon>Paractinoplanes</taxon>
    </lineage>
</organism>
<comment type="caution">
    <text evidence="3">The sequence shown here is derived from an EMBL/GenBank/DDBJ whole genome shotgun (WGS) entry which is preliminary data.</text>
</comment>
<gene>
    <name evidence="3" type="ORF">Ato02nite_100330</name>
</gene>
<feature type="region of interest" description="Disordered" evidence="1">
    <location>
        <begin position="1"/>
        <end position="32"/>
    </location>
</feature>
<reference evidence="3 4" key="1">
    <citation type="submission" date="2021-03" db="EMBL/GenBank/DDBJ databases">
        <title>Whole genome shotgun sequence of Actinoplanes toevensis NBRC 105298.</title>
        <authorList>
            <person name="Komaki H."/>
            <person name="Tamura T."/>
        </authorList>
    </citation>
    <scope>NUCLEOTIDE SEQUENCE [LARGE SCALE GENOMIC DNA]</scope>
    <source>
        <strain evidence="3 4">NBRC 105298</strain>
    </source>
</reference>
<accession>A0A919WDG6</accession>
<dbReference type="Pfam" id="PF10935">
    <property type="entry name" value="DUF2637"/>
    <property type="match status" value="1"/>
</dbReference>
<evidence type="ECO:0000313" key="4">
    <source>
        <dbReference type="Proteomes" id="UP000677082"/>
    </source>
</evidence>
<sequence length="373" mass="39056">MTTTGQSTGTAAHPAPETATPAPENPHTTRTAVGDNLRRVRWGVRAALTVGVAASVAANILHAQPQLISQIIAAWPPLALLLTVELISRVPVHRRALAAVRLLATTAIAGIAAWVSYFHMAGVVARYGETGTVPYLLPLSVDGLVIVASISLVELAGRIHNSEKPAAPDPPPAHPSNPPDDVPAEPARQAPLGNDDEAATRFARPSRPSQPPPTDGQERPNKRRNGHLTGADLPGTTVDGSPAPPPMPTEPRTADADSAMDTSRPPPPTGAGVSAASPTAFSEPRGRRSPPIDHGTGAEVVSRTHEDMPATAAAIADLLRSEPSLQPEDVAAKINRSIRTVRRHWKTAAQAQPATHEPPSRGRDTTAIPHQVD</sequence>
<evidence type="ECO:0000256" key="1">
    <source>
        <dbReference type="SAM" id="MobiDB-lite"/>
    </source>
</evidence>
<feature type="compositionally biased region" description="Low complexity" evidence="1">
    <location>
        <begin position="10"/>
        <end position="29"/>
    </location>
</feature>
<dbReference type="Proteomes" id="UP000677082">
    <property type="component" value="Unassembled WGS sequence"/>
</dbReference>
<name>A0A919WDG6_9ACTN</name>
<dbReference type="InterPro" id="IPR021235">
    <property type="entry name" value="DUF2637"/>
</dbReference>
<feature type="region of interest" description="Disordered" evidence="1">
    <location>
        <begin position="345"/>
        <end position="373"/>
    </location>
</feature>
<keyword evidence="2" id="KW-0472">Membrane</keyword>
<keyword evidence="2" id="KW-1133">Transmembrane helix</keyword>